<feature type="transmembrane region" description="Helical" evidence="7">
    <location>
        <begin position="556"/>
        <end position="578"/>
    </location>
</feature>
<feature type="compositionally biased region" description="Basic and acidic residues" evidence="6">
    <location>
        <begin position="759"/>
        <end position="783"/>
    </location>
</feature>
<feature type="transmembrane region" description="Helical" evidence="7">
    <location>
        <begin position="148"/>
        <end position="169"/>
    </location>
</feature>
<proteinExistence type="predicted"/>
<feature type="transmembrane region" description="Helical" evidence="7">
    <location>
        <begin position="227"/>
        <end position="251"/>
    </location>
</feature>
<evidence type="ECO:0000256" key="1">
    <source>
        <dbReference type="ARBA" id="ARBA00004651"/>
    </source>
</evidence>
<feature type="region of interest" description="Disordered" evidence="6">
    <location>
        <begin position="677"/>
        <end position="699"/>
    </location>
</feature>
<dbReference type="VEuPathDB" id="GiardiaDB:QR46_4114"/>
<comment type="caution">
    <text evidence="8">The sequence shown here is derived from an EMBL/GenBank/DDBJ whole genome shotgun (WGS) entry which is preliminary data.</text>
</comment>
<dbReference type="AlphaFoldDB" id="V6T9F8"/>
<evidence type="ECO:0000256" key="2">
    <source>
        <dbReference type="ARBA" id="ARBA00022475"/>
    </source>
</evidence>
<protein>
    <submittedName>
        <fullName evidence="8">Transporter</fullName>
    </submittedName>
</protein>
<accession>V6T9F8</accession>
<dbReference type="PANTHER" id="PTHR43823:SF3">
    <property type="entry name" value="MULTIDRUG EXPORT PROTEIN MEPA"/>
    <property type="match status" value="1"/>
</dbReference>
<feature type="compositionally biased region" description="Polar residues" evidence="6">
    <location>
        <begin position="82"/>
        <end position="95"/>
    </location>
</feature>
<dbReference type="GO" id="GO:0005886">
    <property type="term" value="C:plasma membrane"/>
    <property type="evidence" value="ECO:0007669"/>
    <property type="project" value="UniProtKB-SubCell"/>
</dbReference>
<sequence>VLPELYLWLSSTNCQSVQQSNQCLQEDILTERCCKLIQSEHHKGLKNRMSKRSQPGQKDQCSAGPMAPGAADPQNDSGGGSKTVQEGSVKSATESTIERLGTQPISSLLWGTSIPYLITNLLNAVAYFSDYNIAIFYTGLEGLRAQAILYGSDLLFVIVPCQAFAGVAVNMLSPALAANKVIMANVIFSHYVLASMFWAILICAIMVPLGHRLLSGVDLTWGTEFGSYYKIMFGLGVFLTPFSIGFGNFLAAENRCFLNIMRSLALSILFVLFDQLYYFYFKMVYPEGTFILHASAWSFVTAHSLVAVWMLFIMFRKSILDMPLKGVLKLNLGVFYKYPCCYKKPDPFVFNWKLFLGIVLGALGPYFGIARLGMLLINTSASLGKYYTSEYKLQLSRASYLTYARFLDLYGSVTEAFIKGFSAVVSYNIATKRYGRASEIMMATALWSTVLTGALAAVSLVFQKQLISFLQPNMKNVLSTEDYLIFQSYLPSLQKFFQMAILSCIWMSPYYIVIILSTIEKKIAISIVLSTTRTVASMVMVSITSSFIQDDVDCSFILALGEGVVGALGIIFFVYYILKYKYFAAVEEYRILTRSLDAQLGLIDDLEEDRPNSDITSKIQENTMVTELAESIRSASFDEMPLTARSGVSVTSNRTHDTLSSTRRLMHIRQELLNNQGRSRPVSGISSHSHASRLTRNPMAQITLAIPEDREGVIYNDEDGEGGFAINQTEWDQIRKAYRDELDNELDDLINFEKKRQRLSAEEQKAARLQKRMEAMNKRERSHMSSTPRTSRPSRHSSARSKSSVLD</sequence>
<gene>
    <name evidence="8" type="ORF">DHA2_31295</name>
</gene>
<feature type="transmembrane region" description="Helical" evidence="7">
    <location>
        <begin position="523"/>
        <end position="544"/>
    </location>
</feature>
<reference evidence="8 9" key="2">
    <citation type="journal article" date="2013" name="Genome Biol. Evol.">
        <title>Genome sequencing of Giardia lamblia genotypes A2 and B isolates (DH and GS) and comparative analysis with the genomes of genotypes A1 and E (WB and Pig).</title>
        <authorList>
            <person name="Adam R.D."/>
            <person name="Dahlstrom E.W."/>
            <person name="Martens C.A."/>
            <person name="Bruno D.P."/>
            <person name="Barbian K.D."/>
            <person name="Ricklefs S.M."/>
            <person name="Hernandez M.M."/>
            <person name="Narla N.P."/>
            <person name="Patel R.B."/>
            <person name="Porcella S.F."/>
            <person name="Nash T.E."/>
        </authorList>
    </citation>
    <scope>NUCLEOTIDE SEQUENCE [LARGE SCALE GENOMIC DNA]</scope>
    <source>
        <strain evidence="8 9">DH</strain>
    </source>
</reference>
<feature type="transmembrane region" description="Helical" evidence="7">
    <location>
        <begin position="442"/>
        <end position="462"/>
    </location>
</feature>
<feature type="region of interest" description="Disordered" evidence="6">
    <location>
        <begin position="44"/>
        <end position="95"/>
    </location>
</feature>
<evidence type="ECO:0000256" key="7">
    <source>
        <dbReference type="SAM" id="Phobius"/>
    </source>
</evidence>
<evidence type="ECO:0000256" key="5">
    <source>
        <dbReference type="ARBA" id="ARBA00023136"/>
    </source>
</evidence>
<feature type="transmembrane region" description="Helical" evidence="7">
    <location>
        <begin position="181"/>
        <end position="207"/>
    </location>
</feature>
<evidence type="ECO:0000256" key="6">
    <source>
        <dbReference type="SAM" id="MobiDB-lite"/>
    </source>
</evidence>
<feature type="transmembrane region" description="Helical" evidence="7">
    <location>
        <begin position="354"/>
        <end position="377"/>
    </location>
</feature>
<organism evidence="8 9">
    <name type="scientific">Giardia intestinalis</name>
    <name type="common">Giardia lamblia</name>
    <dbReference type="NCBI Taxonomy" id="5741"/>
    <lineage>
        <taxon>Eukaryota</taxon>
        <taxon>Metamonada</taxon>
        <taxon>Diplomonadida</taxon>
        <taxon>Hexamitidae</taxon>
        <taxon>Giardiinae</taxon>
        <taxon>Giardia</taxon>
    </lineage>
</organism>
<dbReference type="Proteomes" id="UP000018320">
    <property type="component" value="Unassembled WGS sequence"/>
</dbReference>
<dbReference type="EMBL" id="AHGT01000078">
    <property type="protein sequence ID" value="ESU35528.1"/>
    <property type="molecule type" value="Genomic_DNA"/>
</dbReference>
<keyword evidence="2" id="KW-1003">Cell membrane</keyword>
<dbReference type="PANTHER" id="PTHR43823">
    <property type="entry name" value="SPORULATION PROTEIN YKVU"/>
    <property type="match status" value="1"/>
</dbReference>
<keyword evidence="4 7" id="KW-1133">Transmembrane helix</keyword>
<evidence type="ECO:0000256" key="4">
    <source>
        <dbReference type="ARBA" id="ARBA00022989"/>
    </source>
</evidence>
<feature type="transmembrane region" description="Helical" evidence="7">
    <location>
        <begin position="496"/>
        <end position="516"/>
    </location>
</feature>
<evidence type="ECO:0000313" key="8">
    <source>
        <dbReference type="EMBL" id="ESU35528.1"/>
    </source>
</evidence>
<keyword evidence="3 7" id="KW-0812">Transmembrane</keyword>
<name>V6T9F8_GIAIN</name>
<feature type="transmembrane region" description="Helical" evidence="7">
    <location>
        <begin position="292"/>
        <end position="315"/>
    </location>
</feature>
<dbReference type="VEuPathDB" id="GiardiaDB:GL50581_2700"/>
<feature type="transmembrane region" description="Helical" evidence="7">
    <location>
        <begin position="409"/>
        <end position="430"/>
    </location>
</feature>
<evidence type="ECO:0000313" key="9">
    <source>
        <dbReference type="Proteomes" id="UP000018320"/>
    </source>
</evidence>
<evidence type="ECO:0000256" key="3">
    <source>
        <dbReference type="ARBA" id="ARBA00022692"/>
    </source>
</evidence>
<feature type="region of interest" description="Disordered" evidence="6">
    <location>
        <begin position="759"/>
        <end position="807"/>
    </location>
</feature>
<dbReference type="InterPro" id="IPR051327">
    <property type="entry name" value="MATE_MepA_subfamily"/>
</dbReference>
<feature type="transmembrane region" description="Helical" evidence="7">
    <location>
        <begin position="263"/>
        <end position="280"/>
    </location>
</feature>
<comment type="subcellular location">
    <subcellularLocation>
        <location evidence="1">Cell membrane</location>
        <topology evidence="1">Multi-pass membrane protein</topology>
    </subcellularLocation>
</comment>
<reference evidence="9" key="1">
    <citation type="submission" date="2012-02" db="EMBL/GenBank/DDBJ databases">
        <title>Genome sequencing of Giardia lamblia Genotypes A2 and B isolates (DH and GS) and comparative analysis with the genomes of Genotypes A1 and E (WB and Pig).</title>
        <authorList>
            <person name="Adam R."/>
            <person name="Dahlstrom E."/>
            <person name="Martens C."/>
            <person name="Bruno D."/>
            <person name="Barbian K."/>
            <person name="Porcella S.F."/>
            <person name="Nash T."/>
        </authorList>
    </citation>
    <scope>NUCLEOTIDE SEQUENCE</scope>
    <source>
        <strain evidence="9">DH</strain>
    </source>
</reference>
<dbReference type="VEuPathDB" id="GiardiaDB:DHA2_31295"/>
<dbReference type="VEuPathDB" id="GiardiaDB:GL50803_0031295"/>
<keyword evidence="5 7" id="KW-0472">Membrane</keyword>
<feature type="non-terminal residue" evidence="8">
    <location>
        <position position="1"/>
    </location>
</feature>